<proteinExistence type="inferred from homology"/>
<evidence type="ECO:0000256" key="1">
    <source>
        <dbReference type="ARBA" id="ARBA00008857"/>
    </source>
</evidence>
<dbReference type="GO" id="GO:0006310">
    <property type="term" value="P:DNA recombination"/>
    <property type="evidence" value="ECO:0007669"/>
    <property type="project" value="UniProtKB-KW"/>
</dbReference>
<dbReference type="GO" id="GO:0015074">
    <property type="term" value="P:DNA integration"/>
    <property type="evidence" value="ECO:0007669"/>
    <property type="project" value="InterPro"/>
</dbReference>
<comment type="caution">
    <text evidence="5">The sequence shown here is derived from an EMBL/GenBank/DDBJ whole genome shotgun (WGS) entry which is preliminary data.</text>
</comment>
<comment type="similarity">
    <text evidence="1">Belongs to the 'phage' integrase family.</text>
</comment>
<evidence type="ECO:0000256" key="3">
    <source>
        <dbReference type="ARBA" id="ARBA00023172"/>
    </source>
</evidence>
<dbReference type="Gene3D" id="1.10.443.10">
    <property type="entry name" value="Intergrase catalytic core"/>
    <property type="match status" value="1"/>
</dbReference>
<dbReference type="PANTHER" id="PTHR30349">
    <property type="entry name" value="PHAGE INTEGRASE-RELATED"/>
    <property type="match status" value="1"/>
</dbReference>
<protein>
    <recommendedName>
        <fullName evidence="4">Tyr recombinase domain-containing protein</fullName>
    </recommendedName>
</protein>
<keyword evidence="3" id="KW-0233">DNA recombination</keyword>
<evidence type="ECO:0000313" key="6">
    <source>
        <dbReference type="Proteomes" id="UP000274920"/>
    </source>
</evidence>
<name>A0A426DCJ1_9FIRM</name>
<dbReference type="InterPro" id="IPR002104">
    <property type="entry name" value="Integrase_catalytic"/>
</dbReference>
<dbReference type="PROSITE" id="PS51898">
    <property type="entry name" value="TYR_RECOMBINASE"/>
    <property type="match status" value="1"/>
</dbReference>
<dbReference type="SUPFAM" id="SSF56349">
    <property type="entry name" value="DNA breaking-rejoining enzymes"/>
    <property type="match status" value="1"/>
</dbReference>
<feature type="domain" description="Tyr recombinase" evidence="4">
    <location>
        <begin position="112"/>
        <end position="313"/>
    </location>
</feature>
<dbReference type="RefSeq" id="WP_125126393.1">
    <property type="nucleotide sequence ID" value="NZ_RHJS01000002.1"/>
</dbReference>
<evidence type="ECO:0000313" key="5">
    <source>
        <dbReference type="EMBL" id="RRK30580.1"/>
    </source>
</evidence>
<keyword evidence="6" id="KW-1185">Reference proteome</keyword>
<sequence length="332" mass="38917">MRDIDDFKFTGPFSKEIPLYVQYKRSCGYKVAETDLYRLREMDRLFKEMGISEPVITREMYEVWTAVKPGERKVTSSRRRSILSSFGKYLISNGYQDVYVGHDDRRSFNSDYIPYVFSKEEISRMFALLDENCSKAPCYENEAFRAMMSMYYCCGFRKSEVVMLRLCDVDFQTGKVTVLDGKNRVSRIVLASDTLLSRMGSFCSKYHSHSSPDTFLFHGTKHKDKPFCRASLYKMYHSLLKNAGIPDREDGRVHRLHDFRHTFCVYALEQMQEKGFDTYTSLPLLSAYLGHKHIRETEYYLRLVEDRQENVFEKTGEYTPGLFPEIGEKNHG</sequence>
<dbReference type="GO" id="GO:0003677">
    <property type="term" value="F:DNA binding"/>
    <property type="evidence" value="ECO:0007669"/>
    <property type="project" value="UniProtKB-KW"/>
</dbReference>
<reference evidence="5" key="1">
    <citation type="submission" date="2018-10" db="EMBL/GenBank/DDBJ databases">
        <title>Schaedlerella arabinophila gen. nov. sp. nov., isolated from the mouse intestinal tract and comparative analysis with the genome of the closely related altered Schaedler flora strain ASF502.</title>
        <authorList>
            <person name="Miyake S."/>
            <person name="Soh M."/>
            <person name="Seedorf H."/>
        </authorList>
    </citation>
    <scope>NUCLEOTIDE SEQUENCE [LARGE SCALE GENOMIC DNA]</scope>
    <source>
        <strain evidence="5">DSM 106076</strain>
    </source>
</reference>
<accession>A0A426DCJ1</accession>
<evidence type="ECO:0000256" key="2">
    <source>
        <dbReference type="ARBA" id="ARBA00023125"/>
    </source>
</evidence>
<keyword evidence="2" id="KW-0238">DNA-binding</keyword>
<dbReference type="EMBL" id="RHJS01000002">
    <property type="protein sequence ID" value="RRK30580.1"/>
    <property type="molecule type" value="Genomic_DNA"/>
</dbReference>
<dbReference type="InterPro" id="IPR011010">
    <property type="entry name" value="DNA_brk_join_enz"/>
</dbReference>
<dbReference type="AlphaFoldDB" id="A0A426DCJ1"/>
<dbReference type="Proteomes" id="UP000274920">
    <property type="component" value="Unassembled WGS sequence"/>
</dbReference>
<dbReference type="InterPro" id="IPR013762">
    <property type="entry name" value="Integrase-like_cat_sf"/>
</dbReference>
<gene>
    <name evidence="5" type="ORF">EBB54_03685</name>
</gene>
<dbReference type="Pfam" id="PF00589">
    <property type="entry name" value="Phage_integrase"/>
    <property type="match status" value="1"/>
</dbReference>
<dbReference type="PANTHER" id="PTHR30349:SF41">
    <property type="entry name" value="INTEGRASE_RECOMBINASE PROTEIN MJ0367-RELATED"/>
    <property type="match status" value="1"/>
</dbReference>
<evidence type="ECO:0000259" key="4">
    <source>
        <dbReference type="PROSITE" id="PS51898"/>
    </source>
</evidence>
<dbReference type="InterPro" id="IPR050090">
    <property type="entry name" value="Tyrosine_recombinase_XerCD"/>
</dbReference>
<organism evidence="5 6">
    <name type="scientific">Schaedlerella arabinosiphila</name>
    <dbReference type="NCBI Taxonomy" id="2044587"/>
    <lineage>
        <taxon>Bacteria</taxon>
        <taxon>Bacillati</taxon>
        <taxon>Bacillota</taxon>
        <taxon>Clostridia</taxon>
        <taxon>Lachnospirales</taxon>
        <taxon>Lachnospiraceae</taxon>
        <taxon>Schaedlerella</taxon>
    </lineage>
</organism>